<dbReference type="Pfam" id="PF07478">
    <property type="entry name" value="Dala_Dala_lig_C"/>
    <property type="match status" value="1"/>
</dbReference>
<organism evidence="5 6">
    <name type="scientific">Candidatus Desulfatibia profunda</name>
    <dbReference type="NCBI Taxonomy" id="2841695"/>
    <lineage>
        <taxon>Bacteria</taxon>
        <taxon>Pseudomonadati</taxon>
        <taxon>Thermodesulfobacteriota</taxon>
        <taxon>Desulfobacteria</taxon>
        <taxon>Desulfobacterales</taxon>
        <taxon>Desulfobacterales incertae sedis</taxon>
        <taxon>Candidatus Desulfatibia</taxon>
    </lineage>
</organism>
<dbReference type="Proteomes" id="UP000603434">
    <property type="component" value="Unassembled WGS sequence"/>
</dbReference>
<evidence type="ECO:0000313" key="6">
    <source>
        <dbReference type="Proteomes" id="UP000603434"/>
    </source>
</evidence>
<dbReference type="GO" id="GO:0008716">
    <property type="term" value="F:D-alanine-D-alanine ligase activity"/>
    <property type="evidence" value="ECO:0007669"/>
    <property type="project" value="InterPro"/>
</dbReference>
<dbReference type="PANTHER" id="PTHR23132">
    <property type="entry name" value="D-ALANINE--D-ALANINE LIGASE"/>
    <property type="match status" value="1"/>
</dbReference>
<proteinExistence type="inferred from homology"/>
<dbReference type="Gene3D" id="3.30.470.20">
    <property type="entry name" value="ATP-grasp fold, B domain"/>
    <property type="match status" value="1"/>
</dbReference>
<dbReference type="SUPFAM" id="SSF56059">
    <property type="entry name" value="Glutathione synthetase ATP-binding domain-like"/>
    <property type="match status" value="1"/>
</dbReference>
<comment type="caution">
    <text evidence="5">The sequence shown here is derived from an EMBL/GenBank/DDBJ whole genome shotgun (WGS) entry which is preliminary data.</text>
</comment>
<evidence type="ECO:0000256" key="3">
    <source>
        <dbReference type="PROSITE-ProRule" id="PRU00409"/>
    </source>
</evidence>
<dbReference type="GO" id="GO:0005524">
    <property type="term" value="F:ATP binding"/>
    <property type="evidence" value="ECO:0007669"/>
    <property type="project" value="UniProtKB-UniRule"/>
</dbReference>
<dbReference type="Gene3D" id="3.30.1490.20">
    <property type="entry name" value="ATP-grasp fold, A domain"/>
    <property type="match status" value="1"/>
</dbReference>
<dbReference type="InterPro" id="IPR011761">
    <property type="entry name" value="ATP-grasp"/>
</dbReference>
<dbReference type="InterPro" id="IPR013815">
    <property type="entry name" value="ATP_grasp_subdomain_1"/>
</dbReference>
<keyword evidence="2" id="KW-0436">Ligase</keyword>
<keyword evidence="3" id="KW-0547">Nucleotide-binding</keyword>
<gene>
    <name evidence="5" type="ORF">H8E23_12800</name>
</gene>
<evidence type="ECO:0000256" key="1">
    <source>
        <dbReference type="ARBA" id="ARBA00010871"/>
    </source>
</evidence>
<dbReference type="GO" id="GO:0046872">
    <property type="term" value="F:metal ion binding"/>
    <property type="evidence" value="ECO:0007669"/>
    <property type="project" value="InterPro"/>
</dbReference>
<dbReference type="EMBL" id="JACNJH010000178">
    <property type="protein sequence ID" value="MBC8362264.1"/>
    <property type="molecule type" value="Genomic_DNA"/>
</dbReference>
<dbReference type="AlphaFoldDB" id="A0A8J6NPC3"/>
<reference evidence="5 6" key="1">
    <citation type="submission" date="2020-08" db="EMBL/GenBank/DDBJ databases">
        <title>Bridging the membrane lipid divide: bacteria of the FCB group superphylum have the potential to synthesize archaeal ether lipids.</title>
        <authorList>
            <person name="Villanueva L."/>
            <person name="Von Meijenfeldt F.A.B."/>
            <person name="Westbye A.B."/>
            <person name="Yadav S."/>
            <person name="Hopmans E.C."/>
            <person name="Dutilh B.E."/>
            <person name="Sinninghe Damste J.S."/>
        </authorList>
    </citation>
    <scope>NUCLEOTIDE SEQUENCE [LARGE SCALE GENOMIC DNA]</scope>
    <source>
        <strain evidence="5">NIOZ-UU30</strain>
    </source>
</reference>
<comment type="similarity">
    <text evidence="1">Belongs to the D-alanine--D-alanine ligase family.</text>
</comment>
<evidence type="ECO:0000256" key="2">
    <source>
        <dbReference type="ARBA" id="ARBA00022598"/>
    </source>
</evidence>
<accession>A0A8J6NPC3</accession>
<name>A0A8J6NPC3_9BACT</name>
<keyword evidence="3" id="KW-0067">ATP-binding</keyword>
<sequence length="346" mass="38992">MESEKRRTDLSVLLLHNLDPSWEKAEIVSAVESVDKMKSALRQEGHPVVNVPVRDTDLAGILKSFKPEDHVVFNWCEELPGVPRSDVMVAQLLEKLKFAYTGSTAEVLSFSWDKAAVKTLLDKQCIATPRWQVFSCSKSCYWDCFPAIVKPVFEHCSYGITTDAVALNSEELMERIAFVQDVFQQPALVEDFVDGREFHVTIWGNGTIEMLPPAEMDFSAFNNLKDRLCTFDSKFTPGSLHYEEIELRIPAVLDKHETLRLKQTAMQAYKVFGCRDYARIDLRLRDGVFYVLDINPNADISPETSFAYAAEAAGLTYGILGSRLVNFAAQRHPLLAAESAQHPDFS</sequence>
<dbReference type="PANTHER" id="PTHR23132:SF23">
    <property type="entry name" value="D-ALANINE--D-ALANINE LIGASE B"/>
    <property type="match status" value="1"/>
</dbReference>
<feature type="domain" description="ATP-grasp" evidence="4">
    <location>
        <begin position="118"/>
        <end position="326"/>
    </location>
</feature>
<dbReference type="InterPro" id="IPR011095">
    <property type="entry name" value="Dala_Dala_lig_C"/>
</dbReference>
<evidence type="ECO:0000259" key="4">
    <source>
        <dbReference type="PROSITE" id="PS50975"/>
    </source>
</evidence>
<dbReference type="PROSITE" id="PS50975">
    <property type="entry name" value="ATP_GRASP"/>
    <property type="match status" value="1"/>
</dbReference>
<evidence type="ECO:0000313" key="5">
    <source>
        <dbReference type="EMBL" id="MBC8362264.1"/>
    </source>
</evidence>
<protein>
    <recommendedName>
        <fullName evidence="4">ATP-grasp domain-containing protein</fullName>
    </recommendedName>
</protein>